<proteinExistence type="inferred from homology"/>
<comment type="similarity">
    <text evidence="1">Belongs to the universal stress protein A family.</text>
</comment>
<gene>
    <name evidence="3" type="ORF">M0R88_08785</name>
</gene>
<evidence type="ECO:0000259" key="2">
    <source>
        <dbReference type="Pfam" id="PF00582"/>
    </source>
</evidence>
<dbReference type="PRINTS" id="PR01438">
    <property type="entry name" value="UNVRSLSTRESS"/>
</dbReference>
<keyword evidence="4" id="KW-1185">Reference proteome</keyword>
<dbReference type="GeneID" id="72189946"/>
<dbReference type="RefSeq" id="WP_248656561.1">
    <property type="nucleotide sequence ID" value="NZ_CP096658.1"/>
</dbReference>
<dbReference type="Pfam" id="PF00582">
    <property type="entry name" value="Usp"/>
    <property type="match status" value="1"/>
</dbReference>
<dbReference type="PANTHER" id="PTHR46268:SF6">
    <property type="entry name" value="UNIVERSAL STRESS PROTEIN UP12"/>
    <property type="match status" value="1"/>
</dbReference>
<organism evidence="3 4">
    <name type="scientific">Halorussus gelatinilyticus</name>
    <dbReference type="NCBI Taxonomy" id="2937524"/>
    <lineage>
        <taxon>Archaea</taxon>
        <taxon>Methanobacteriati</taxon>
        <taxon>Methanobacteriota</taxon>
        <taxon>Stenosarchaea group</taxon>
        <taxon>Halobacteria</taxon>
        <taxon>Halobacteriales</taxon>
        <taxon>Haladaptataceae</taxon>
        <taxon>Halorussus</taxon>
    </lineage>
</organism>
<accession>A0A8U0ING2</accession>
<dbReference type="CDD" id="cd00293">
    <property type="entry name" value="USP-like"/>
    <property type="match status" value="1"/>
</dbReference>
<dbReference type="InterPro" id="IPR006016">
    <property type="entry name" value="UspA"/>
</dbReference>
<sequence length="154" mass="17038">MYESVLIPTDGSEAAELAVEEALDVAEKFDADVHTLYVVDTDAAEVSLGTEQVERIRSGRFGEMDELEARAREATEFVADRGHERGIDVAEHFRGGRPHDVIADFAEDRDVDLIAMGSHGRTGIQRMLLGSVTERVLRSTHRSVLVVDEREAES</sequence>
<evidence type="ECO:0000313" key="3">
    <source>
        <dbReference type="EMBL" id="UPW02175.1"/>
    </source>
</evidence>
<dbReference type="KEGG" id="haxz:M0R88_08785"/>
<dbReference type="PANTHER" id="PTHR46268">
    <property type="entry name" value="STRESS RESPONSE PROTEIN NHAX"/>
    <property type="match status" value="1"/>
</dbReference>
<evidence type="ECO:0000313" key="4">
    <source>
        <dbReference type="Proteomes" id="UP000830434"/>
    </source>
</evidence>
<dbReference type="InterPro" id="IPR006015">
    <property type="entry name" value="Universal_stress_UspA"/>
</dbReference>
<reference evidence="3" key="1">
    <citation type="submission" date="2022-04" db="EMBL/GenBank/DDBJ databases">
        <title>Diverse halophilic archaea isolated from saline environments.</title>
        <authorList>
            <person name="Cui H.-L."/>
        </authorList>
    </citation>
    <scope>NUCLEOTIDE SEQUENCE</scope>
    <source>
        <strain evidence="3">XZYJT40</strain>
    </source>
</reference>
<name>A0A8U0ING2_9EURY</name>
<evidence type="ECO:0000256" key="1">
    <source>
        <dbReference type="ARBA" id="ARBA00008791"/>
    </source>
</evidence>
<protein>
    <submittedName>
        <fullName evidence="3">Universal stress protein</fullName>
    </submittedName>
</protein>
<dbReference type="SUPFAM" id="SSF52402">
    <property type="entry name" value="Adenine nucleotide alpha hydrolases-like"/>
    <property type="match status" value="1"/>
</dbReference>
<dbReference type="Gene3D" id="3.40.50.620">
    <property type="entry name" value="HUPs"/>
    <property type="match status" value="1"/>
</dbReference>
<dbReference type="EMBL" id="CP096658">
    <property type="protein sequence ID" value="UPW02175.1"/>
    <property type="molecule type" value="Genomic_DNA"/>
</dbReference>
<feature type="domain" description="UspA" evidence="2">
    <location>
        <begin position="1"/>
        <end position="147"/>
    </location>
</feature>
<dbReference type="Proteomes" id="UP000830434">
    <property type="component" value="Chromosome"/>
</dbReference>
<dbReference type="AlphaFoldDB" id="A0A8U0ING2"/>
<dbReference type="InterPro" id="IPR014729">
    <property type="entry name" value="Rossmann-like_a/b/a_fold"/>
</dbReference>